<evidence type="ECO:0000313" key="3">
    <source>
        <dbReference type="Proteomes" id="UP000183047"/>
    </source>
</evidence>
<accession>A0A1G5DH30</accession>
<dbReference type="OrthoDB" id="9865081at2"/>
<dbReference type="Proteomes" id="UP000183047">
    <property type="component" value="Unassembled WGS sequence"/>
</dbReference>
<dbReference type="AlphaFoldDB" id="A0A1G5DH30"/>
<keyword evidence="3" id="KW-1185">Reference proteome</keyword>
<evidence type="ECO:0008006" key="4">
    <source>
        <dbReference type="Google" id="ProtNLM"/>
    </source>
</evidence>
<dbReference type="EMBL" id="FMUR01000008">
    <property type="protein sequence ID" value="SCY13670.1"/>
    <property type="molecule type" value="Genomic_DNA"/>
</dbReference>
<keyword evidence="1" id="KW-0732">Signal</keyword>
<dbReference type="PROSITE" id="PS51257">
    <property type="entry name" value="PROKAR_LIPOPROTEIN"/>
    <property type="match status" value="1"/>
</dbReference>
<proteinExistence type="predicted"/>
<reference evidence="3" key="1">
    <citation type="submission" date="2016-10" db="EMBL/GenBank/DDBJ databases">
        <authorList>
            <person name="Varghese N."/>
            <person name="Submissions S."/>
        </authorList>
    </citation>
    <scope>NUCLEOTIDE SEQUENCE [LARGE SCALE GENOMIC DNA]</scope>
    <source>
        <strain evidence="3">XBD2006</strain>
    </source>
</reference>
<dbReference type="RefSeq" id="WP_074462152.1">
    <property type="nucleotide sequence ID" value="NZ_FMUR01000008.1"/>
</dbReference>
<sequence length="303" mass="34149">MKKRITNPILIYALCLIVATSTGCVSQTDENNENATADLSHTGSELLNKENQEQVNNSESTQTNSLISRKYVREDNDVIFGEEVSFETSYTFFEENNGVFCENYDVGGVRSFTYDEKKIYYCDGTSYDYTIEGDVLNIDGEDGLVSFEKKVETGPIYEGDFSEFEGTYKTTSNTNDSFGGGDIIPDVILNSDGIITGGYDTDILEMHKENNVNTFENQKPIYVTKWNDGSYYCVVSFLSDSFLDEDGENCGGFVELAYRIYPKDSNSEFASYSDYSNDYVYIQLYEFGGGVYNPVFYKSDTPQ</sequence>
<feature type="signal peptide" evidence="1">
    <location>
        <begin position="1"/>
        <end position="26"/>
    </location>
</feature>
<organism evidence="2 3">
    <name type="scientific">Butyrivibrio hungatei</name>
    <dbReference type="NCBI Taxonomy" id="185008"/>
    <lineage>
        <taxon>Bacteria</taxon>
        <taxon>Bacillati</taxon>
        <taxon>Bacillota</taxon>
        <taxon>Clostridia</taxon>
        <taxon>Lachnospirales</taxon>
        <taxon>Lachnospiraceae</taxon>
        <taxon>Butyrivibrio</taxon>
    </lineage>
</organism>
<name>A0A1G5DH30_9FIRM</name>
<protein>
    <recommendedName>
        <fullName evidence="4">Lipoprotein</fullName>
    </recommendedName>
</protein>
<gene>
    <name evidence="2" type="ORF">SAMN02910451_01514</name>
</gene>
<evidence type="ECO:0000313" key="2">
    <source>
        <dbReference type="EMBL" id="SCY13670.1"/>
    </source>
</evidence>
<evidence type="ECO:0000256" key="1">
    <source>
        <dbReference type="SAM" id="SignalP"/>
    </source>
</evidence>
<feature type="chain" id="PRO_5038835477" description="Lipoprotein" evidence="1">
    <location>
        <begin position="27"/>
        <end position="303"/>
    </location>
</feature>